<dbReference type="NCBIfam" id="TIGR00879">
    <property type="entry name" value="SP"/>
    <property type="match status" value="1"/>
</dbReference>
<evidence type="ECO:0000259" key="9">
    <source>
        <dbReference type="PROSITE" id="PS50850"/>
    </source>
</evidence>
<comment type="similarity">
    <text evidence="2 7">Belongs to the major facilitator superfamily. Sugar transporter (TC 2.A.1.1) family.</text>
</comment>
<gene>
    <name evidence="10" type="ORF">VHEMI09295</name>
</gene>
<name>A0A0A1TG23_9HYPO</name>
<dbReference type="AlphaFoldDB" id="A0A0A1TG23"/>
<keyword evidence="11" id="KW-1185">Reference proteome</keyword>
<protein>
    <submittedName>
        <fullName evidence="10">Putative Sugar transporter</fullName>
    </submittedName>
</protein>
<evidence type="ECO:0000256" key="5">
    <source>
        <dbReference type="ARBA" id="ARBA00022989"/>
    </source>
</evidence>
<feature type="transmembrane region" description="Helical" evidence="8">
    <location>
        <begin position="202"/>
        <end position="220"/>
    </location>
</feature>
<dbReference type="STRING" id="1531966.A0A0A1TG23"/>
<keyword evidence="6 8" id="KW-0472">Membrane</keyword>
<dbReference type="InterPro" id="IPR003663">
    <property type="entry name" value="Sugar/inositol_transpt"/>
</dbReference>
<dbReference type="Gene3D" id="1.20.1250.20">
    <property type="entry name" value="MFS general substrate transporter like domains"/>
    <property type="match status" value="1"/>
</dbReference>
<reference evidence="10 11" key="1">
    <citation type="journal article" date="2015" name="Genome Announc.">
        <title>Draft Genome Sequence and Gene Annotation of the Entomopathogenic Fungus Verticillium hemipterigenum.</title>
        <authorList>
            <person name="Horn F."/>
            <person name="Habel A."/>
            <person name="Scharf D.H."/>
            <person name="Dworschak J."/>
            <person name="Brakhage A.A."/>
            <person name="Guthke R."/>
            <person name="Hertweck C."/>
            <person name="Linde J."/>
        </authorList>
    </citation>
    <scope>NUCLEOTIDE SEQUENCE [LARGE SCALE GENOMIC DNA]</scope>
</reference>
<keyword evidence="3 7" id="KW-0813">Transport</keyword>
<dbReference type="SUPFAM" id="SSF103473">
    <property type="entry name" value="MFS general substrate transporter"/>
    <property type="match status" value="1"/>
</dbReference>
<evidence type="ECO:0000256" key="8">
    <source>
        <dbReference type="SAM" id="Phobius"/>
    </source>
</evidence>
<feature type="transmembrane region" description="Helical" evidence="8">
    <location>
        <begin position="393"/>
        <end position="414"/>
    </location>
</feature>
<proteinExistence type="inferred from homology"/>
<feature type="transmembrane region" description="Helical" evidence="8">
    <location>
        <begin position="453"/>
        <end position="476"/>
    </location>
</feature>
<feature type="transmembrane region" description="Helical" evidence="8">
    <location>
        <begin position="426"/>
        <end position="446"/>
    </location>
</feature>
<dbReference type="GO" id="GO:0016020">
    <property type="term" value="C:membrane"/>
    <property type="evidence" value="ECO:0007669"/>
    <property type="project" value="UniProtKB-SubCell"/>
</dbReference>
<dbReference type="OrthoDB" id="5290825at2759"/>
<keyword evidence="10" id="KW-0762">Sugar transport</keyword>
<evidence type="ECO:0000256" key="6">
    <source>
        <dbReference type="ARBA" id="ARBA00023136"/>
    </source>
</evidence>
<dbReference type="GO" id="GO:0015798">
    <property type="term" value="P:myo-inositol transport"/>
    <property type="evidence" value="ECO:0007669"/>
    <property type="project" value="UniProtKB-ARBA"/>
</dbReference>
<dbReference type="GO" id="GO:0022857">
    <property type="term" value="F:transmembrane transporter activity"/>
    <property type="evidence" value="ECO:0007669"/>
    <property type="project" value="InterPro"/>
</dbReference>
<organism evidence="10 11">
    <name type="scientific">[Torrubiella] hemipterigena</name>
    <dbReference type="NCBI Taxonomy" id="1531966"/>
    <lineage>
        <taxon>Eukaryota</taxon>
        <taxon>Fungi</taxon>
        <taxon>Dikarya</taxon>
        <taxon>Ascomycota</taxon>
        <taxon>Pezizomycotina</taxon>
        <taxon>Sordariomycetes</taxon>
        <taxon>Hypocreomycetidae</taxon>
        <taxon>Hypocreales</taxon>
        <taxon>Clavicipitaceae</taxon>
        <taxon>Clavicipitaceae incertae sedis</taxon>
        <taxon>'Torrubiella' clade</taxon>
    </lineage>
</organism>
<dbReference type="HOGENOM" id="CLU_001265_43_5_1"/>
<evidence type="ECO:0000256" key="7">
    <source>
        <dbReference type="RuleBase" id="RU003346"/>
    </source>
</evidence>
<evidence type="ECO:0000313" key="11">
    <source>
        <dbReference type="Proteomes" id="UP000039046"/>
    </source>
</evidence>
<evidence type="ECO:0000313" key="10">
    <source>
        <dbReference type="EMBL" id="CEJ93724.1"/>
    </source>
</evidence>
<dbReference type="EMBL" id="CDHN01000006">
    <property type="protein sequence ID" value="CEJ93724.1"/>
    <property type="molecule type" value="Genomic_DNA"/>
</dbReference>
<dbReference type="PRINTS" id="PR00171">
    <property type="entry name" value="SUGRTRNSPORT"/>
</dbReference>
<dbReference type="PROSITE" id="PS50850">
    <property type="entry name" value="MFS"/>
    <property type="match status" value="1"/>
</dbReference>
<evidence type="ECO:0000256" key="3">
    <source>
        <dbReference type="ARBA" id="ARBA00022448"/>
    </source>
</evidence>
<dbReference type="PANTHER" id="PTHR48020:SF14">
    <property type="entry name" value="SUGAR TRANSPORTER, PUTATIVE-RELATED"/>
    <property type="match status" value="1"/>
</dbReference>
<dbReference type="InterPro" id="IPR020846">
    <property type="entry name" value="MFS_dom"/>
</dbReference>
<evidence type="ECO:0000256" key="2">
    <source>
        <dbReference type="ARBA" id="ARBA00010992"/>
    </source>
</evidence>
<dbReference type="Pfam" id="PF00083">
    <property type="entry name" value="Sugar_tr"/>
    <property type="match status" value="1"/>
</dbReference>
<dbReference type="InterPro" id="IPR005828">
    <property type="entry name" value="MFS_sugar_transport-like"/>
</dbReference>
<dbReference type="FunFam" id="1.20.1250.20:FF:000100">
    <property type="entry name" value="MFS sugar transporter, putative"/>
    <property type="match status" value="1"/>
</dbReference>
<dbReference type="PANTHER" id="PTHR48020">
    <property type="entry name" value="PROTON MYO-INOSITOL COTRANSPORTER"/>
    <property type="match status" value="1"/>
</dbReference>
<dbReference type="GO" id="GO:0015791">
    <property type="term" value="P:polyol transmembrane transport"/>
    <property type="evidence" value="ECO:0007669"/>
    <property type="project" value="UniProtKB-ARBA"/>
</dbReference>
<feature type="transmembrane region" description="Helical" evidence="8">
    <location>
        <begin position="170"/>
        <end position="190"/>
    </location>
</feature>
<evidence type="ECO:0000256" key="4">
    <source>
        <dbReference type="ARBA" id="ARBA00022692"/>
    </source>
</evidence>
<feature type="domain" description="Major facilitator superfamily (MFS) profile" evidence="9">
    <location>
        <begin position="123"/>
        <end position="578"/>
    </location>
</feature>
<comment type="subcellular location">
    <subcellularLocation>
        <location evidence="1">Membrane</location>
        <topology evidence="1">Multi-pass membrane protein</topology>
    </subcellularLocation>
</comment>
<accession>A0A0A1TG23</accession>
<dbReference type="InterPro" id="IPR036259">
    <property type="entry name" value="MFS_trans_sf"/>
</dbReference>
<dbReference type="InterPro" id="IPR005829">
    <property type="entry name" value="Sugar_transporter_CS"/>
</dbReference>
<feature type="transmembrane region" description="Helical" evidence="8">
    <location>
        <begin position="555"/>
        <end position="574"/>
    </location>
</feature>
<feature type="transmembrane region" description="Helical" evidence="8">
    <location>
        <begin position="260"/>
        <end position="279"/>
    </location>
</feature>
<keyword evidence="5 8" id="KW-1133">Transmembrane helix</keyword>
<dbReference type="InterPro" id="IPR050814">
    <property type="entry name" value="Myo-inositol_Transporter"/>
</dbReference>
<sequence length="640" mass="71152">MADEKVSVLSPDDKVAIDQREHIPTAPASVDAEKLAALDEDVAGEVKNPLKGIPRDELLADVKKYHAAHNLDADVLPHLLKGALVAQNPAGFNNIEDLDESERQALREEVTDRWKHPWALYYTIVLNSIAAAIQGWDQTGSNGANLSFPQAFDIVDDCSVNPENCARNSWIVGVINAMPYITIALFAGWISDPLNDLLGRRGVIFLAAIFSVLSPFGMALSQTWVQLLVCRGLLGVGMGLKEVTVPVFSAENAPTAIRGALVMSWQIWTAFGIVMGYSANLAFGRVPEISWRLQLGSAFFPAVFLLAGVWFCPESPRWYLKKGQHAKAWKSLLRLRNTPLQAGRDLYYIHKLLEYEHNLIQESGLNVNGGLFTRFVELFTIPRNRRATAASGIVMIAQQMCGINIISFYSSTIFHLSGVDSFTALWASWGTGVVNFLFAWPAVWTIDTFGRRTLLLFTFPNMFWTLLAAGLCFLIQQEVVESTARLAAVGTFIYLFEAFYSPGEGPVPFMYSAEVFPLSHREVGMSWAVATNNFWASVLSLTFPRMLQAMTPTGAFGFYAGLNLIALALIFLFVPETKQKSLEELDQVFAVSTRRHAGYQLFEVLPWWIKKWILFQNPGPCPELYESDKIASSKEKEALA</sequence>
<keyword evidence="4 8" id="KW-0812">Transmembrane</keyword>
<evidence type="ECO:0000256" key="1">
    <source>
        <dbReference type="ARBA" id="ARBA00004141"/>
    </source>
</evidence>
<dbReference type="Proteomes" id="UP000039046">
    <property type="component" value="Unassembled WGS sequence"/>
</dbReference>
<feature type="transmembrane region" description="Helical" evidence="8">
    <location>
        <begin position="291"/>
        <end position="312"/>
    </location>
</feature>
<dbReference type="PROSITE" id="PS00217">
    <property type="entry name" value="SUGAR_TRANSPORT_2"/>
    <property type="match status" value="1"/>
</dbReference>